<feature type="region of interest" description="Disordered" evidence="1">
    <location>
        <begin position="254"/>
        <end position="275"/>
    </location>
</feature>
<dbReference type="EMBL" id="KV918877">
    <property type="protein sequence ID" value="OSX76167.1"/>
    <property type="molecule type" value="Genomic_DNA"/>
</dbReference>
<evidence type="ECO:0000256" key="1">
    <source>
        <dbReference type="SAM" id="MobiDB-lite"/>
    </source>
</evidence>
<gene>
    <name evidence="2" type="ORF">BU14_0204s0013</name>
</gene>
<feature type="compositionally biased region" description="Pro residues" evidence="1">
    <location>
        <begin position="79"/>
        <end position="93"/>
    </location>
</feature>
<dbReference type="Proteomes" id="UP000218209">
    <property type="component" value="Unassembled WGS sequence"/>
</dbReference>
<reference evidence="2 3" key="1">
    <citation type="submission" date="2017-03" db="EMBL/GenBank/DDBJ databases">
        <title>WGS assembly of Porphyra umbilicalis.</title>
        <authorList>
            <person name="Brawley S.H."/>
            <person name="Blouin N.A."/>
            <person name="Ficko-Blean E."/>
            <person name="Wheeler G.L."/>
            <person name="Lohr M."/>
            <person name="Goodson H.V."/>
            <person name="Jenkins J.W."/>
            <person name="Blaby-Haas C.E."/>
            <person name="Helliwell K.E."/>
            <person name="Chan C."/>
            <person name="Marriage T."/>
            <person name="Bhattacharya D."/>
            <person name="Klein A.S."/>
            <person name="Badis Y."/>
            <person name="Brodie J."/>
            <person name="Cao Y."/>
            <person name="Collen J."/>
            <person name="Dittami S.M."/>
            <person name="Gachon C.M."/>
            <person name="Green B.R."/>
            <person name="Karpowicz S."/>
            <person name="Kim J.W."/>
            <person name="Kudahl U."/>
            <person name="Lin S."/>
            <person name="Michel G."/>
            <person name="Mittag M."/>
            <person name="Olson B.J."/>
            <person name="Pangilinan J."/>
            <person name="Peng Y."/>
            <person name="Qiu H."/>
            <person name="Shu S."/>
            <person name="Singer J.T."/>
            <person name="Smith A.G."/>
            <person name="Sprecher B.N."/>
            <person name="Wagner V."/>
            <person name="Wang W."/>
            <person name="Wang Z.-Y."/>
            <person name="Yan J."/>
            <person name="Yarish C."/>
            <person name="Zoeuner-Riek S."/>
            <person name="Zhuang Y."/>
            <person name="Zou Y."/>
            <person name="Lindquist E.A."/>
            <person name="Grimwood J."/>
            <person name="Barry K."/>
            <person name="Rokhsar D.S."/>
            <person name="Schmutz J."/>
            <person name="Stiller J.W."/>
            <person name="Grossman A.R."/>
            <person name="Prochnik S.E."/>
        </authorList>
    </citation>
    <scope>NUCLEOTIDE SEQUENCE [LARGE SCALE GENOMIC DNA]</scope>
    <source>
        <strain evidence="2">4086291</strain>
    </source>
</reference>
<dbReference type="AlphaFoldDB" id="A0A1X6P5Q7"/>
<proteinExistence type="predicted"/>
<evidence type="ECO:0000313" key="3">
    <source>
        <dbReference type="Proteomes" id="UP000218209"/>
    </source>
</evidence>
<feature type="compositionally biased region" description="Gly residues" evidence="1">
    <location>
        <begin position="264"/>
        <end position="273"/>
    </location>
</feature>
<sequence>MWACVPVWSTKCAVPSRAPSAGSVGAAPRALCVFPLVLADSICLRWPPTSTPRPVGRVSVAAGNAVGRLPWAAPAVAATPPPGAAPHLPPLPPAARGHSPLSLRATRRSRCSPPARPPPPPRPQATVDSGGSDGVDGDGLAGPARTVAEQPMLAARGCGNVDSCASAHEDDDARSRCSTSNCTFSTSATSFSSIADAHTVPPPADGAVALSPPPHERLALPAAGTGSDGGTQSGGSRPPSPLLRLFTCRVGVTPLPEGSSPSSRGGGGGGSGSRRGRFGPLLQLLECGIVGITAVPVHYHIATCKSQLVAIKPMLESLELRVGLYNRRWAHKLWFHGD</sequence>
<accession>A0A1X6P5Q7</accession>
<evidence type="ECO:0000313" key="2">
    <source>
        <dbReference type="EMBL" id="OSX76167.1"/>
    </source>
</evidence>
<feature type="region of interest" description="Disordered" evidence="1">
    <location>
        <begin position="78"/>
        <end position="143"/>
    </location>
</feature>
<feature type="compositionally biased region" description="Gly residues" evidence="1">
    <location>
        <begin position="131"/>
        <end position="140"/>
    </location>
</feature>
<feature type="region of interest" description="Disordered" evidence="1">
    <location>
        <begin position="196"/>
        <end position="239"/>
    </location>
</feature>
<protein>
    <submittedName>
        <fullName evidence="2">Uncharacterized protein</fullName>
    </submittedName>
</protein>
<keyword evidence="3" id="KW-1185">Reference proteome</keyword>
<organism evidence="2 3">
    <name type="scientific">Porphyra umbilicalis</name>
    <name type="common">Purple laver</name>
    <name type="synonym">Red alga</name>
    <dbReference type="NCBI Taxonomy" id="2786"/>
    <lineage>
        <taxon>Eukaryota</taxon>
        <taxon>Rhodophyta</taxon>
        <taxon>Bangiophyceae</taxon>
        <taxon>Bangiales</taxon>
        <taxon>Bangiaceae</taxon>
        <taxon>Porphyra</taxon>
    </lineage>
</organism>
<feature type="compositionally biased region" description="Pro residues" evidence="1">
    <location>
        <begin position="114"/>
        <end position="123"/>
    </location>
</feature>
<name>A0A1X6P5Q7_PORUM</name>